<feature type="transmembrane region" description="Helical" evidence="6">
    <location>
        <begin position="238"/>
        <end position="260"/>
    </location>
</feature>
<dbReference type="PANTHER" id="PTHR30294">
    <property type="entry name" value="MEMBRANE COMPONENT OF ABC TRANSPORTER YHHJ-RELATED"/>
    <property type="match status" value="1"/>
</dbReference>
<dbReference type="Gene3D" id="3.40.1710.10">
    <property type="entry name" value="abc type-2 transporter like domain"/>
    <property type="match status" value="1"/>
</dbReference>
<dbReference type="InterPro" id="IPR013525">
    <property type="entry name" value="ABC2_TM"/>
</dbReference>
<dbReference type="PANTHER" id="PTHR30294:SF46">
    <property type="entry name" value="ABC TRANSPORTER PERMEASE"/>
    <property type="match status" value="1"/>
</dbReference>
<comment type="subcellular location">
    <subcellularLocation>
        <location evidence="1">Cell membrane</location>
        <topology evidence="1">Multi-pass membrane protein</topology>
    </subcellularLocation>
</comment>
<organism evidence="8 9">
    <name type="scientific">Zobellia uliginosa</name>
    <dbReference type="NCBI Taxonomy" id="143224"/>
    <lineage>
        <taxon>Bacteria</taxon>
        <taxon>Pseudomonadati</taxon>
        <taxon>Bacteroidota</taxon>
        <taxon>Flavobacteriia</taxon>
        <taxon>Flavobacteriales</taxon>
        <taxon>Flavobacteriaceae</taxon>
        <taxon>Zobellia</taxon>
    </lineage>
</organism>
<dbReference type="Pfam" id="PF12698">
    <property type="entry name" value="ABC2_membrane_3"/>
    <property type="match status" value="1"/>
</dbReference>
<evidence type="ECO:0000256" key="6">
    <source>
        <dbReference type="SAM" id="Phobius"/>
    </source>
</evidence>
<feature type="transmembrane region" description="Helical" evidence="6">
    <location>
        <begin position="21"/>
        <end position="43"/>
    </location>
</feature>
<evidence type="ECO:0000256" key="1">
    <source>
        <dbReference type="ARBA" id="ARBA00004651"/>
    </source>
</evidence>
<keyword evidence="5 6" id="KW-0472">Membrane</keyword>
<keyword evidence="9" id="KW-1185">Reference proteome</keyword>
<feature type="transmembrane region" description="Helical" evidence="6">
    <location>
        <begin position="266"/>
        <end position="290"/>
    </location>
</feature>
<keyword evidence="2" id="KW-1003">Cell membrane</keyword>
<name>A0ABY1KR09_9FLAO</name>
<sequence>MNLKIIWKLIQKEALLVLNDKSILLVLFVAPFLYLFLIGTTYIKKDEEKVSVGVVDMDHTKSSRTFLNKLNATQKVDLNHAYYSLPEANTGISAFDVQGYVYIPYGFEKKLKRKETAPIGLVLNNTRFLPSNDINKAVTLVSLDYAMTSREKFFESKATLPKLARSNADPISVQVNSVYNPTNNYGDFLLPFVLFLILHQTLLIGLSESVASDREKGLMKVGFKDSNNNFINYISGKIGLYLLLFLAYSFFVLLVVFPFFDLPIHGNLMALIGGSVIFLLATTLYGWFFASFFNTETGAMEVIAFTSYPVFLITGVTWSINEMPLIVQFISNLIPLRPFFIFVKKLAIMGVDAPLYLNEIIHLLILLLVGYVAAYFRFRYLQKREPKLGNNRRAPLSTP</sequence>
<evidence type="ECO:0000313" key="9">
    <source>
        <dbReference type="Proteomes" id="UP000185728"/>
    </source>
</evidence>
<gene>
    <name evidence="8" type="ORF">SAMN05421766_102583</name>
</gene>
<accession>A0ABY1KR09</accession>
<feature type="transmembrane region" description="Helical" evidence="6">
    <location>
        <begin position="355"/>
        <end position="376"/>
    </location>
</feature>
<evidence type="ECO:0000256" key="2">
    <source>
        <dbReference type="ARBA" id="ARBA00022475"/>
    </source>
</evidence>
<evidence type="ECO:0000256" key="3">
    <source>
        <dbReference type="ARBA" id="ARBA00022692"/>
    </source>
</evidence>
<protein>
    <submittedName>
        <fullName evidence="8">ABC-2 type transport system permease protein</fullName>
    </submittedName>
</protein>
<evidence type="ECO:0000256" key="4">
    <source>
        <dbReference type="ARBA" id="ARBA00022989"/>
    </source>
</evidence>
<dbReference type="RefSeq" id="WP_076454321.1">
    <property type="nucleotide sequence ID" value="NZ_FTOB01000002.1"/>
</dbReference>
<dbReference type="Proteomes" id="UP000185728">
    <property type="component" value="Unassembled WGS sequence"/>
</dbReference>
<evidence type="ECO:0000259" key="7">
    <source>
        <dbReference type="Pfam" id="PF12698"/>
    </source>
</evidence>
<keyword evidence="3 6" id="KW-0812">Transmembrane</keyword>
<feature type="transmembrane region" description="Helical" evidence="6">
    <location>
        <begin position="188"/>
        <end position="206"/>
    </location>
</feature>
<feature type="domain" description="ABC-2 type transporter transmembrane" evidence="7">
    <location>
        <begin position="21"/>
        <end position="374"/>
    </location>
</feature>
<proteinExistence type="predicted"/>
<comment type="caution">
    <text evidence="8">The sequence shown here is derived from an EMBL/GenBank/DDBJ whole genome shotgun (WGS) entry which is preliminary data.</text>
</comment>
<evidence type="ECO:0000313" key="8">
    <source>
        <dbReference type="EMBL" id="SIS53035.1"/>
    </source>
</evidence>
<reference evidence="8 9" key="1">
    <citation type="submission" date="2017-01" db="EMBL/GenBank/DDBJ databases">
        <authorList>
            <person name="Varghese N."/>
            <person name="Submissions S."/>
        </authorList>
    </citation>
    <scope>NUCLEOTIDE SEQUENCE [LARGE SCALE GENOMIC DNA]</scope>
    <source>
        <strain evidence="8 9">DSM 2061</strain>
    </source>
</reference>
<dbReference type="InterPro" id="IPR051449">
    <property type="entry name" value="ABC-2_transporter_component"/>
</dbReference>
<keyword evidence="4 6" id="KW-1133">Transmembrane helix</keyword>
<evidence type="ECO:0000256" key="5">
    <source>
        <dbReference type="ARBA" id="ARBA00023136"/>
    </source>
</evidence>
<feature type="transmembrane region" description="Helical" evidence="6">
    <location>
        <begin position="302"/>
        <end position="320"/>
    </location>
</feature>
<dbReference type="EMBL" id="FTOB01000002">
    <property type="protein sequence ID" value="SIS53035.1"/>
    <property type="molecule type" value="Genomic_DNA"/>
</dbReference>